<dbReference type="Proteomes" id="UP001054945">
    <property type="component" value="Unassembled WGS sequence"/>
</dbReference>
<accession>A0AAV4XDZ0</accession>
<dbReference type="EMBL" id="BPLR01000206">
    <property type="protein sequence ID" value="GIY92878.1"/>
    <property type="molecule type" value="Genomic_DNA"/>
</dbReference>
<name>A0AAV4XDZ0_CAEEX</name>
<organism evidence="1 2">
    <name type="scientific">Caerostris extrusa</name>
    <name type="common">Bark spider</name>
    <name type="synonym">Caerostris bankana</name>
    <dbReference type="NCBI Taxonomy" id="172846"/>
    <lineage>
        <taxon>Eukaryota</taxon>
        <taxon>Metazoa</taxon>
        <taxon>Ecdysozoa</taxon>
        <taxon>Arthropoda</taxon>
        <taxon>Chelicerata</taxon>
        <taxon>Arachnida</taxon>
        <taxon>Araneae</taxon>
        <taxon>Araneomorphae</taxon>
        <taxon>Entelegynae</taxon>
        <taxon>Araneoidea</taxon>
        <taxon>Araneidae</taxon>
        <taxon>Caerostris</taxon>
    </lineage>
</organism>
<protein>
    <submittedName>
        <fullName evidence="1">Uncharacterized protein</fullName>
    </submittedName>
</protein>
<proteinExistence type="predicted"/>
<dbReference type="AlphaFoldDB" id="A0AAV4XDZ0"/>
<evidence type="ECO:0000313" key="1">
    <source>
        <dbReference type="EMBL" id="GIY92878.1"/>
    </source>
</evidence>
<sequence>MDSGYHNRFREKSKHLWFLLGGPPGLNQAVASGGGLGGQIPWRSAGLGHGGLEVPAKWRLEERFFSSVWSMPYMACNNGNK</sequence>
<gene>
    <name evidence="1" type="ORF">CEXT_749981</name>
</gene>
<comment type="caution">
    <text evidence="1">The sequence shown here is derived from an EMBL/GenBank/DDBJ whole genome shotgun (WGS) entry which is preliminary data.</text>
</comment>
<keyword evidence="2" id="KW-1185">Reference proteome</keyword>
<reference evidence="1 2" key="1">
    <citation type="submission" date="2021-06" db="EMBL/GenBank/DDBJ databases">
        <title>Caerostris extrusa draft genome.</title>
        <authorList>
            <person name="Kono N."/>
            <person name="Arakawa K."/>
        </authorList>
    </citation>
    <scope>NUCLEOTIDE SEQUENCE [LARGE SCALE GENOMIC DNA]</scope>
</reference>
<evidence type="ECO:0000313" key="2">
    <source>
        <dbReference type="Proteomes" id="UP001054945"/>
    </source>
</evidence>